<comment type="caution">
    <text evidence="2">The sequence shown here is derived from an EMBL/GenBank/DDBJ whole genome shotgun (WGS) entry which is preliminary data.</text>
</comment>
<keyword evidence="3" id="KW-1185">Reference proteome</keyword>
<evidence type="ECO:0000313" key="3">
    <source>
        <dbReference type="Proteomes" id="UP001221757"/>
    </source>
</evidence>
<proteinExistence type="predicted"/>
<gene>
    <name evidence="2" type="ORF">B0H17DRAFT_1199366</name>
</gene>
<protein>
    <submittedName>
        <fullName evidence="2">Uncharacterized protein</fullName>
    </submittedName>
</protein>
<evidence type="ECO:0000256" key="1">
    <source>
        <dbReference type="SAM" id="MobiDB-lite"/>
    </source>
</evidence>
<dbReference type="EMBL" id="JARKIE010000043">
    <property type="protein sequence ID" value="KAJ7694109.1"/>
    <property type="molecule type" value="Genomic_DNA"/>
</dbReference>
<dbReference type="AlphaFoldDB" id="A0AAD7DKV5"/>
<accession>A0AAD7DKV5</accession>
<reference evidence="2" key="1">
    <citation type="submission" date="2023-03" db="EMBL/GenBank/DDBJ databases">
        <title>Massive genome expansion in bonnet fungi (Mycena s.s.) driven by repeated elements and novel gene families across ecological guilds.</title>
        <authorList>
            <consortium name="Lawrence Berkeley National Laboratory"/>
            <person name="Harder C.B."/>
            <person name="Miyauchi S."/>
            <person name="Viragh M."/>
            <person name="Kuo A."/>
            <person name="Thoen E."/>
            <person name="Andreopoulos B."/>
            <person name="Lu D."/>
            <person name="Skrede I."/>
            <person name="Drula E."/>
            <person name="Henrissat B."/>
            <person name="Morin E."/>
            <person name="Kohler A."/>
            <person name="Barry K."/>
            <person name="LaButti K."/>
            <person name="Morin E."/>
            <person name="Salamov A."/>
            <person name="Lipzen A."/>
            <person name="Mereny Z."/>
            <person name="Hegedus B."/>
            <person name="Baldrian P."/>
            <person name="Stursova M."/>
            <person name="Weitz H."/>
            <person name="Taylor A."/>
            <person name="Grigoriev I.V."/>
            <person name="Nagy L.G."/>
            <person name="Martin F."/>
            <person name="Kauserud H."/>
        </authorList>
    </citation>
    <scope>NUCLEOTIDE SEQUENCE</scope>
    <source>
        <strain evidence="2">CBHHK067</strain>
    </source>
</reference>
<dbReference type="Proteomes" id="UP001221757">
    <property type="component" value="Unassembled WGS sequence"/>
</dbReference>
<name>A0AAD7DKV5_MYCRO</name>
<dbReference type="Pfam" id="PF20414">
    <property type="entry name" value="DUF6698"/>
    <property type="match status" value="1"/>
</dbReference>
<sequence>MTPSKPPDVLRRLRRSLQSGANDIQEDEALFVVDPDVFTVAEDEDFDPLNEFTSDKNKIQGQLRQILAYLPDDVRHLRTTDLIAGAFANGMSGQRSSTSNRLRGQSLAKIVDEIKPFATATSRKSAFAEFIGYQPGTKTREPYYSKLDVPVLHDEWRGEKDLNTIFRNPILLKIYASQIRGPNGADGLFSGRSKRPMAKMVEKMHKILRTTPGAISNCSVLAVWLYSPDTQLAEIGDETLINYCERHTYYLQQIVEGLANNKAWALDLLAHWDRVLFPDADEPRDVDGSAGNSRLEEEEDNDEFFASAPHTSPRRSTAPQPAVGVISAAGALFPDSPLPFNDATSSKTDFAALWIGKPSRRIKHLQHKPQKVGKFNNAISRVS</sequence>
<feature type="region of interest" description="Disordered" evidence="1">
    <location>
        <begin position="281"/>
        <end position="321"/>
    </location>
</feature>
<dbReference type="InterPro" id="IPR046521">
    <property type="entry name" value="DUF6698"/>
</dbReference>
<organism evidence="2 3">
    <name type="scientific">Mycena rosella</name>
    <name type="common">Pink bonnet</name>
    <name type="synonym">Agaricus rosellus</name>
    <dbReference type="NCBI Taxonomy" id="1033263"/>
    <lineage>
        <taxon>Eukaryota</taxon>
        <taxon>Fungi</taxon>
        <taxon>Dikarya</taxon>
        <taxon>Basidiomycota</taxon>
        <taxon>Agaricomycotina</taxon>
        <taxon>Agaricomycetes</taxon>
        <taxon>Agaricomycetidae</taxon>
        <taxon>Agaricales</taxon>
        <taxon>Marasmiineae</taxon>
        <taxon>Mycenaceae</taxon>
        <taxon>Mycena</taxon>
    </lineage>
</organism>
<evidence type="ECO:0000313" key="2">
    <source>
        <dbReference type="EMBL" id="KAJ7694109.1"/>
    </source>
</evidence>